<dbReference type="SUPFAM" id="SSF55785">
    <property type="entry name" value="PYP-like sensor domain (PAS domain)"/>
    <property type="match status" value="1"/>
</dbReference>
<dbReference type="GO" id="GO:0000156">
    <property type="term" value="F:phosphorelay response regulator activity"/>
    <property type="evidence" value="ECO:0007669"/>
    <property type="project" value="TreeGrafter"/>
</dbReference>
<dbReference type="InterPro" id="IPR024478">
    <property type="entry name" value="HlyB_4HB_MCP"/>
</dbReference>
<evidence type="ECO:0000256" key="3">
    <source>
        <dbReference type="ARBA" id="ARBA00004236"/>
    </source>
</evidence>
<dbReference type="InterPro" id="IPR003660">
    <property type="entry name" value="HAMP_dom"/>
</dbReference>
<reference evidence="19 20" key="1">
    <citation type="submission" date="2016-04" db="EMBL/GenBank/DDBJ databases">
        <title>Genome sequence of Clostridium magnum DSM 2767.</title>
        <authorList>
            <person name="Poehlein A."/>
            <person name="Uhlig R."/>
            <person name="Fischer R."/>
            <person name="Bahl H."/>
            <person name="Daniel R."/>
        </authorList>
    </citation>
    <scope>NUCLEOTIDE SEQUENCE [LARGE SCALE GENOMIC DNA]</scope>
    <source>
        <strain evidence="19 20">DSM 2767</strain>
    </source>
</reference>
<dbReference type="Gene3D" id="6.10.340.10">
    <property type="match status" value="1"/>
</dbReference>
<keyword evidence="10" id="KW-0418">Kinase</keyword>
<sequence length="609" mass="69312">MIKTLKGKISTVYIWLVLMIAIVGFTSVFSFHALSRAIDGLMVNNYKSISAINNMIEAIDGQNTAILNYLNNNDETGIDLFDKNSDRFYKWYNIEANNITELGEKDHISKINKDYDKYIMLFSNLQEIKNKQGTDKALDFYNNHIITLYNDLKNELKDLSSINERAMFGSKDKVTNDTILIMYVVLGLSLVAVIGGYFIATFFINKFLKPIYTLTESIKSVKEGELQKEISVATSDEIGLLAHEFNNMTKRLQQFEHSNKGKLLEEKNKSIAIVKSISDPLIVLDTDYKVVLLNNACEDVFRIKEEDALNKHFLEGIRNRELYEYISDVYKEDNEKISDKIMNLKVDEKDYYFNIVSTSIKDRDFKVYGIVVLLQNVTKLKQLEKIKTDFMGTISHELKTPLTSIMMGLSLITDKKIGDLNEKQETIVEAMREDGERLSSLISELLQLSKIQSDKAVFNIKQCSIIGIIENCIKRFNKQAISKEANLYFEADEKLPKVTIDPEKISWTLNNLVSNALKYINAGDEVFIKAVVKGNKMYVSVEDTGVGIPSEYQKIIFDKFVQVKGEDLEMRSSGIGLAIAKEIVEAHGGEIWCDSKLDVGSKFTFTIPI</sequence>
<dbReference type="PRINTS" id="PR00344">
    <property type="entry name" value="BCTRLSENSOR"/>
</dbReference>
<gene>
    <name evidence="19" type="primary">kinB_1</name>
    <name evidence="19" type="ORF">CLMAG_17280</name>
</gene>
<organism evidence="19 20">
    <name type="scientific">Clostridium magnum DSM 2767</name>
    <dbReference type="NCBI Taxonomy" id="1121326"/>
    <lineage>
        <taxon>Bacteria</taxon>
        <taxon>Bacillati</taxon>
        <taxon>Bacillota</taxon>
        <taxon>Clostridia</taxon>
        <taxon>Eubacteriales</taxon>
        <taxon>Clostridiaceae</taxon>
        <taxon>Clostridium</taxon>
    </lineage>
</organism>
<evidence type="ECO:0000259" key="16">
    <source>
        <dbReference type="PROSITE" id="PS50109"/>
    </source>
</evidence>
<dbReference type="InterPro" id="IPR035965">
    <property type="entry name" value="PAS-like_dom_sf"/>
</dbReference>
<dbReference type="InterPro" id="IPR050351">
    <property type="entry name" value="BphY/WalK/GraS-like"/>
</dbReference>
<comment type="catalytic activity">
    <reaction evidence="1">
        <text>ATP + protein L-histidine = ADP + protein N-phospho-L-histidine.</text>
        <dbReference type="EC" id="2.7.13.3"/>
    </reaction>
</comment>
<dbReference type="OrthoDB" id="9813151at2"/>
<evidence type="ECO:0000256" key="11">
    <source>
        <dbReference type="ARBA" id="ARBA00022840"/>
    </source>
</evidence>
<evidence type="ECO:0000313" key="20">
    <source>
        <dbReference type="Proteomes" id="UP000076603"/>
    </source>
</evidence>
<name>A0A161YMM1_9CLOT</name>
<dbReference type="CDD" id="cd00082">
    <property type="entry name" value="HisKA"/>
    <property type="match status" value="1"/>
</dbReference>
<dbReference type="CDD" id="cd00130">
    <property type="entry name" value="PAS"/>
    <property type="match status" value="1"/>
</dbReference>
<dbReference type="CDD" id="cd06225">
    <property type="entry name" value="HAMP"/>
    <property type="match status" value="1"/>
</dbReference>
<evidence type="ECO:0000256" key="2">
    <source>
        <dbReference type="ARBA" id="ARBA00004141"/>
    </source>
</evidence>
<dbReference type="EC" id="2.7.13.3" evidence="4"/>
<keyword evidence="5" id="KW-1003">Cell membrane</keyword>
<evidence type="ECO:0000256" key="10">
    <source>
        <dbReference type="ARBA" id="ARBA00022777"/>
    </source>
</evidence>
<keyword evidence="11" id="KW-0067">ATP-binding</keyword>
<evidence type="ECO:0000256" key="15">
    <source>
        <dbReference type="SAM" id="Phobius"/>
    </source>
</evidence>
<protein>
    <recommendedName>
        <fullName evidence="4">histidine kinase</fullName>
        <ecNumber evidence="4">2.7.13.3</ecNumber>
    </recommendedName>
</protein>
<evidence type="ECO:0000256" key="5">
    <source>
        <dbReference type="ARBA" id="ARBA00022475"/>
    </source>
</evidence>
<dbReference type="STRING" id="1121326.CLMAG_17280"/>
<dbReference type="PROSITE" id="PS50109">
    <property type="entry name" value="HIS_KIN"/>
    <property type="match status" value="1"/>
</dbReference>
<dbReference type="InterPro" id="IPR000014">
    <property type="entry name" value="PAS"/>
</dbReference>
<keyword evidence="8 15" id="KW-0812">Transmembrane</keyword>
<feature type="transmembrane region" description="Helical" evidence="15">
    <location>
        <begin position="12"/>
        <end position="34"/>
    </location>
</feature>
<dbReference type="Pfam" id="PF02518">
    <property type="entry name" value="HATPase_c"/>
    <property type="match status" value="1"/>
</dbReference>
<evidence type="ECO:0000259" key="17">
    <source>
        <dbReference type="PROSITE" id="PS50112"/>
    </source>
</evidence>
<dbReference type="Proteomes" id="UP000076603">
    <property type="component" value="Unassembled WGS sequence"/>
</dbReference>
<dbReference type="Gene3D" id="3.30.450.20">
    <property type="entry name" value="PAS domain"/>
    <property type="match status" value="1"/>
</dbReference>
<evidence type="ECO:0000256" key="1">
    <source>
        <dbReference type="ARBA" id="ARBA00000085"/>
    </source>
</evidence>
<dbReference type="Gene3D" id="3.30.565.10">
    <property type="entry name" value="Histidine kinase-like ATPase, C-terminal domain"/>
    <property type="match status" value="1"/>
</dbReference>
<dbReference type="NCBIfam" id="TIGR00229">
    <property type="entry name" value="sensory_box"/>
    <property type="match status" value="1"/>
</dbReference>
<keyword evidence="12 15" id="KW-1133">Transmembrane helix</keyword>
<dbReference type="EMBL" id="LWAE01000002">
    <property type="protein sequence ID" value="KZL91922.1"/>
    <property type="molecule type" value="Genomic_DNA"/>
</dbReference>
<proteinExistence type="predicted"/>
<dbReference type="InterPro" id="IPR005467">
    <property type="entry name" value="His_kinase_dom"/>
</dbReference>
<dbReference type="GO" id="GO:0000155">
    <property type="term" value="F:phosphorelay sensor kinase activity"/>
    <property type="evidence" value="ECO:0007669"/>
    <property type="project" value="InterPro"/>
</dbReference>
<feature type="domain" description="Histidine kinase" evidence="16">
    <location>
        <begin position="393"/>
        <end position="609"/>
    </location>
</feature>
<dbReference type="Pfam" id="PF00672">
    <property type="entry name" value="HAMP"/>
    <property type="match status" value="1"/>
</dbReference>
<dbReference type="InterPro" id="IPR004358">
    <property type="entry name" value="Sig_transdc_His_kin-like_C"/>
</dbReference>
<evidence type="ECO:0000256" key="4">
    <source>
        <dbReference type="ARBA" id="ARBA00012438"/>
    </source>
</evidence>
<dbReference type="PATRIC" id="fig|1121326.3.peg.1710"/>
<dbReference type="SMART" id="SM00304">
    <property type="entry name" value="HAMP"/>
    <property type="match status" value="1"/>
</dbReference>
<dbReference type="SMART" id="SM00387">
    <property type="entry name" value="HATPase_c"/>
    <property type="match status" value="1"/>
</dbReference>
<evidence type="ECO:0000256" key="9">
    <source>
        <dbReference type="ARBA" id="ARBA00022741"/>
    </source>
</evidence>
<accession>A0A161YMM1</accession>
<dbReference type="GO" id="GO:0005524">
    <property type="term" value="F:ATP binding"/>
    <property type="evidence" value="ECO:0007669"/>
    <property type="project" value="UniProtKB-KW"/>
</dbReference>
<keyword evidence="13" id="KW-0902">Two-component regulatory system</keyword>
<feature type="transmembrane region" description="Helical" evidence="15">
    <location>
        <begin position="180"/>
        <end position="204"/>
    </location>
</feature>
<dbReference type="GO" id="GO:0006355">
    <property type="term" value="P:regulation of DNA-templated transcription"/>
    <property type="evidence" value="ECO:0007669"/>
    <property type="project" value="InterPro"/>
</dbReference>
<dbReference type="Gene3D" id="1.10.287.130">
    <property type="match status" value="1"/>
</dbReference>
<dbReference type="AlphaFoldDB" id="A0A161YMM1"/>
<dbReference type="Pfam" id="PF00989">
    <property type="entry name" value="PAS"/>
    <property type="match status" value="1"/>
</dbReference>
<dbReference type="InterPro" id="IPR036890">
    <property type="entry name" value="HATPase_C_sf"/>
</dbReference>
<dbReference type="PANTHER" id="PTHR42878:SF7">
    <property type="entry name" value="SENSOR HISTIDINE KINASE GLRK"/>
    <property type="match status" value="1"/>
</dbReference>
<dbReference type="GO" id="GO:0005886">
    <property type="term" value="C:plasma membrane"/>
    <property type="evidence" value="ECO:0007669"/>
    <property type="project" value="UniProtKB-SubCell"/>
</dbReference>
<feature type="domain" description="HAMP" evidence="18">
    <location>
        <begin position="205"/>
        <end position="257"/>
    </location>
</feature>
<dbReference type="InterPro" id="IPR013767">
    <property type="entry name" value="PAS_fold"/>
</dbReference>
<evidence type="ECO:0000256" key="13">
    <source>
        <dbReference type="ARBA" id="ARBA00023012"/>
    </source>
</evidence>
<evidence type="ECO:0000256" key="6">
    <source>
        <dbReference type="ARBA" id="ARBA00022553"/>
    </source>
</evidence>
<dbReference type="Pfam" id="PF12729">
    <property type="entry name" value="4HB_MCP_1"/>
    <property type="match status" value="1"/>
</dbReference>
<keyword evidence="14 15" id="KW-0472">Membrane</keyword>
<dbReference type="SUPFAM" id="SSF158472">
    <property type="entry name" value="HAMP domain-like"/>
    <property type="match status" value="1"/>
</dbReference>
<feature type="domain" description="PAS" evidence="17">
    <location>
        <begin position="266"/>
        <end position="349"/>
    </location>
</feature>
<evidence type="ECO:0000256" key="8">
    <source>
        <dbReference type="ARBA" id="ARBA00022692"/>
    </source>
</evidence>
<dbReference type="PROSITE" id="PS50885">
    <property type="entry name" value="HAMP"/>
    <property type="match status" value="1"/>
</dbReference>
<dbReference type="Pfam" id="PF00512">
    <property type="entry name" value="HisKA"/>
    <property type="match status" value="1"/>
</dbReference>
<keyword evidence="20" id="KW-1185">Reference proteome</keyword>
<dbReference type="SMART" id="SM00388">
    <property type="entry name" value="HisKA"/>
    <property type="match status" value="1"/>
</dbReference>
<keyword evidence="9" id="KW-0547">Nucleotide-binding</keyword>
<dbReference type="SUPFAM" id="SSF47384">
    <property type="entry name" value="Homodimeric domain of signal transducing histidine kinase"/>
    <property type="match status" value="1"/>
</dbReference>
<dbReference type="PANTHER" id="PTHR42878">
    <property type="entry name" value="TWO-COMPONENT HISTIDINE KINASE"/>
    <property type="match status" value="1"/>
</dbReference>
<dbReference type="FunFam" id="3.30.565.10:FF:000023">
    <property type="entry name" value="PAS domain-containing sensor histidine kinase"/>
    <property type="match status" value="1"/>
</dbReference>
<keyword evidence="7 19" id="KW-0808">Transferase</keyword>
<dbReference type="SUPFAM" id="SSF55874">
    <property type="entry name" value="ATPase domain of HSP90 chaperone/DNA topoisomerase II/histidine kinase"/>
    <property type="match status" value="1"/>
</dbReference>
<dbReference type="InterPro" id="IPR003594">
    <property type="entry name" value="HATPase_dom"/>
</dbReference>
<evidence type="ECO:0000256" key="12">
    <source>
        <dbReference type="ARBA" id="ARBA00022989"/>
    </source>
</evidence>
<dbReference type="PROSITE" id="PS50112">
    <property type="entry name" value="PAS"/>
    <property type="match status" value="1"/>
</dbReference>
<keyword evidence="6" id="KW-0597">Phosphoprotein</keyword>
<evidence type="ECO:0000313" key="19">
    <source>
        <dbReference type="EMBL" id="KZL91922.1"/>
    </source>
</evidence>
<dbReference type="InterPro" id="IPR003661">
    <property type="entry name" value="HisK_dim/P_dom"/>
</dbReference>
<comment type="subcellular location">
    <subcellularLocation>
        <location evidence="3">Cell membrane</location>
    </subcellularLocation>
    <subcellularLocation>
        <location evidence="2">Membrane</location>
        <topology evidence="2">Multi-pass membrane protein</topology>
    </subcellularLocation>
</comment>
<evidence type="ECO:0000259" key="18">
    <source>
        <dbReference type="PROSITE" id="PS50885"/>
    </source>
</evidence>
<dbReference type="RefSeq" id="WP_066620882.1">
    <property type="nucleotide sequence ID" value="NZ_FQXL01000004.1"/>
</dbReference>
<dbReference type="GO" id="GO:0007234">
    <property type="term" value="P:osmosensory signaling via phosphorelay pathway"/>
    <property type="evidence" value="ECO:0007669"/>
    <property type="project" value="TreeGrafter"/>
</dbReference>
<evidence type="ECO:0000256" key="7">
    <source>
        <dbReference type="ARBA" id="ARBA00022679"/>
    </source>
</evidence>
<comment type="caution">
    <text evidence="19">The sequence shown here is derived from an EMBL/GenBank/DDBJ whole genome shotgun (WGS) entry which is preliminary data.</text>
</comment>
<dbReference type="InterPro" id="IPR036097">
    <property type="entry name" value="HisK_dim/P_sf"/>
</dbReference>
<evidence type="ECO:0000256" key="14">
    <source>
        <dbReference type="ARBA" id="ARBA00023136"/>
    </source>
</evidence>
<dbReference type="GO" id="GO:0030295">
    <property type="term" value="F:protein kinase activator activity"/>
    <property type="evidence" value="ECO:0007669"/>
    <property type="project" value="TreeGrafter"/>
</dbReference>